<organism evidence="2 3">
    <name type="scientific">Sulfitobacter phage EE36phi1</name>
    <dbReference type="NCBI Taxonomy" id="490913"/>
    <lineage>
        <taxon>Viruses</taxon>
        <taxon>Duplodnaviria</taxon>
        <taxon>Heunggongvirae</taxon>
        <taxon>Uroviricota</taxon>
        <taxon>Caudoviricetes</taxon>
        <taxon>Schitoviridae</taxon>
        <taxon>Rhodovirinae</taxon>
        <taxon>Aorunvirus</taxon>
        <taxon>Aorunvirus EE36phi1</taxon>
    </lineage>
</organism>
<evidence type="ECO:0000313" key="2">
    <source>
        <dbReference type="EMBL" id="ACL81361.1"/>
    </source>
</evidence>
<name>C4NT95_9CAUD</name>
<dbReference type="OrthoDB" id="39174at10239"/>
<dbReference type="Proteomes" id="UP000002342">
    <property type="component" value="Segment"/>
</dbReference>
<keyword evidence="1" id="KW-0812">Transmembrane</keyword>
<evidence type="ECO:0000313" key="3">
    <source>
        <dbReference type="Proteomes" id="UP000002342"/>
    </source>
</evidence>
<feature type="transmembrane region" description="Helical" evidence="1">
    <location>
        <begin position="26"/>
        <end position="51"/>
    </location>
</feature>
<keyword evidence="1" id="KW-1133">Transmembrane helix</keyword>
<dbReference type="EMBL" id="FJ591094">
    <property type="protein sequence ID" value="ACL81361.1"/>
    <property type="molecule type" value="Genomic_DNA"/>
</dbReference>
<evidence type="ECO:0000256" key="1">
    <source>
        <dbReference type="SAM" id="Phobius"/>
    </source>
</evidence>
<proteinExistence type="predicted"/>
<keyword evidence="1" id="KW-0472">Membrane</keyword>
<dbReference type="GeneID" id="7874748"/>
<dbReference type="RefSeq" id="YP_002898943.1">
    <property type="nucleotide sequence ID" value="NC_012696.1"/>
</dbReference>
<reference evidence="2 3" key="1">
    <citation type="journal article" date="2009" name="Environ. Microbiol.">
        <title>Genome sequences of two novel phages infecting marine roseobacters.</title>
        <authorList>
            <person name="Zhao Y."/>
            <person name="Wang K."/>
            <person name="Jiao N."/>
            <person name="Chen F."/>
        </authorList>
    </citation>
    <scope>NUCLEOTIDE SEQUENCE</scope>
    <source>
        <strain evidence="2">EE36P1</strain>
    </source>
</reference>
<dbReference type="KEGG" id="vg:7874748"/>
<accession>C4NT95</accession>
<protein>
    <submittedName>
        <fullName evidence="2">Uncharacterized protein</fullName>
    </submittedName>
</protein>
<sequence length="52" mass="6352">MKRFPELKSQEELDREIFWPLRWWKAYFAGSLILTITFYVVVIAALLKWIFS</sequence>
<keyword evidence="3" id="KW-1185">Reference proteome</keyword>